<dbReference type="AlphaFoldDB" id="A0A9W6JS82"/>
<comment type="caution">
    <text evidence="1">The sequence shown here is derived from an EMBL/GenBank/DDBJ whole genome shotgun (WGS) entry which is preliminary data.</text>
</comment>
<dbReference type="EMBL" id="BSFM01000004">
    <property type="protein sequence ID" value="GLK82816.1"/>
    <property type="molecule type" value="Genomic_DNA"/>
</dbReference>
<keyword evidence="2" id="KW-1185">Reference proteome</keyword>
<dbReference type="Proteomes" id="UP001143330">
    <property type="component" value="Unassembled WGS sequence"/>
</dbReference>
<reference evidence="1" key="2">
    <citation type="submission" date="2023-01" db="EMBL/GenBank/DDBJ databases">
        <authorList>
            <person name="Sun Q."/>
            <person name="Evtushenko L."/>
        </authorList>
    </citation>
    <scope>NUCLEOTIDE SEQUENCE</scope>
    <source>
        <strain evidence="1">VKM B-2789</strain>
    </source>
</reference>
<organism evidence="1 2">
    <name type="scientific">Ancylobacter defluvii</name>
    <dbReference type="NCBI Taxonomy" id="1282440"/>
    <lineage>
        <taxon>Bacteria</taxon>
        <taxon>Pseudomonadati</taxon>
        <taxon>Pseudomonadota</taxon>
        <taxon>Alphaproteobacteria</taxon>
        <taxon>Hyphomicrobiales</taxon>
        <taxon>Xanthobacteraceae</taxon>
        <taxon>Ancylobacter</taxon>
    </lineage>
</organism>
<evidence type="ECO:0000313" key="1">
    <source>
        <dbReference type="EMBL" id="GLK82816.1"/>
    </source>
</evidence>
<evidence type="ECO:0000313" key="2">
    <source>
        <dbReference type="Proteomes" id="UP001143330"/>
    </source>
</evidence>
<accession>A0A9W6JS82</accession>
<reference evidence="1" key="1">
    <citation type="journal article" date="2014" name="Int. J. Syst. Evol. Microbiol.">
        <title>Complete genome sequence of Corynebacterium casei LMG S-19264T (=DSM 44701T), isolated from a smear-ripened cheese.</title>
        <authorList>
            <consortium name="US DOE Joint Genome Institute (JGI-PGF)"/>
            <person name="Walter F."/>
            <person name="Albersmeier A."/>
            <person name="Kalinowski J."/>
            <person name="Ruckert C."/>
        </authorList>
    </citation>
    <scope>NUCLEOTIDE SEQUENCE</scope>
    <source>
        <strain evidence="1">VKM B-2789</strain>
    </source>
</reference>
<name>A0A9W6JS82_9HYPH</name>
<proteinExistence type="predicted"/>
<protein>
    <submittedName>
        <fullName evidence="1">Uncharacterized protein</fullName>
    </submittedName>
</protein>
<sequence>MARGSPELAIIPMVAAGAESLEMPESRKSGAMRRRPANGTNDWIASTVEAVLDEFDDKAAVCDMTIAFLRRRSPMERCCKINLAIQLLSK</sequence>
<gene>
    <name evidence="1" type="ORF">GCM10017653_08850</name>
</gene>